<accession>A0A9D3ZZV3</accession>
<dbReference type="EMBL" id="JAIQCV010000007">
    <property type="protein sequence ID" value="KAH1081321.1"/>
    <property type="molecule type" value="Genomic_DNA"/>
</dbReference>
<reference evidence="1 2" key="1">
    <citation type="journal article" date="2021" name="Plant Biotechnol. J.">
        <title>Multi-omics assisted identification of the key and species-specific regulatory components of drought-tolerant mechanisms in Gossypium stocksii.</title>
        <authorList>
            <person name="Yu D."/>
            <person name="Ke L."/>
            <person name="Zhang D."/>
            <person name="Wu Y."/>
            <person name="Sun Y."/>
            <person name="Mei J."/>
            <person name="Sun J."/>
            <person name="Sun Y."/>
        </authorList>
    </citation>
    <scope>NUCLEOTIDE SEQUENCE [LARGE SCALE GENOMIC DNA]</scope>
    <source>
        <strain evidence="2">cv. E1</strain>
        <tissue evidence="1">Leaf</tissue>
    </source>
</reference>
<proteinExistence type="predicted"/>
<gene>
    <name evidence="1" type="ORF">J1N35_021082</name>
</gene>
<protein>
    <submittedName>
        <fullName evidence="1">Uncharacterized protein</fullName>
    </submittedName>
</protein>
<keyword evidence="2" id="KW-1185">Reference proteome</keyword>
<evidence type="ECO:0000313" key="1">
    <source>
        <dbReference type="EMBL" id="KAH1081321.1"/>
    </source>
</evidence>
<organism evidence="1 2">
    <name type="scientific">Gossypium stocksii</name>
    <dbReference type="NCBI Taxonomy" id="47602"/>
    <lineage>
        <taxon>Eukaryota</taxon>
        <taxon>Viridiplantae</taxon>
        <taxon>Streptophyta</taxon>
        <taxon>Embryophyta</taxon>
        <taxon>Tracheophyta</taxon>
        <taxon>Spermatophyta</taxon>
        <taxon>Magnoliopsida</taxon>
        <taxon>eudicotyledons</taxon>
        <taxon>Gunneridae</taxon>
        <taxon>Pentapetalae</taxon>
        <taxon>rosids</taxon>
        <taxon>malvids</taxon>
        <taxon>Malvales</taxon>
        <taxon>Malvaceae</taxon>
        <taxon>Malvoideae</taxon>
        <taxon>Gossypium</taxon>
    </lineage>
</organism>
<sequence length="70" mass="8361">MYEATSFADETLRCSRIKVKDDVMEIGQRNREIEISLRFHYLGLLGENRDVQSFKPCRWETSVFKHQGYM</sequence>
<dbReference type="AlphaFoldDB" id="A0A9D3ZZV3"/>
<comment type="caution">
    <text evidence="1">The sequence shown here is derived from an EMBL/GenBank/DDBJ whole genome shotgun (WGS) entry which is preliminary data.</text>
</comment>
<evidence type="ECO:0000313" key="2">
    <source>
        <dbReference type="Proteomes" id="UP000828251"/>
    </source>
</evidence>
<dbReference type="Proteomes" id="UP000828251">
    <property type="component" value="Unassembled WGS sequence"/>
</dbReference>
<name>A0A9D3ZZV3_9ROSI</name>